<dbReference type="Proteomes" id="UP000268233">
    <property type="component" value="Unassembled WGS sequence"/>
</dbReference>
<organism evidence="1 2">
    <name type="scientific">Haloarcula quadrata</name>
    <dbReference type="NCBI Taxonomy" id="182779"/>
    <lineage>
        <taxon>Archaea</taxon>
        <taxon>Methanobacteriati</taxon>
        <taxon>Methanobacteriota</taxon>
        <taxon>Stenosarchaea group</taxon>
        <taxon>Halobacteria</taxon>
        <taxon>Halobacteriales</taxon>
        <taxon>Haloarculaceae</taxon>
        <taxon>Haloarcula</taxon>
    </lineage>
</organism>
<protein>
    <submittedName>
        <fullName evidence="1">Uncharacterized protein</fullName>
    </submittedName>
</protein>
<dbReference type="EMBL" id="RBWW01000001">
    <property type="protein sequence ID" value="RKS83927.1"/>
    <property type="molecule type" value="Genomic_DNA"/>
</dbReference>
<name>A0A495R988_9EURY</name>
<dbReference type="InterPro" id="IPR055944">
    <property type="entry name" value="DUF7522"/>
</dbReference>
<comment type="caution">
    <text evidence="1">The sequence shown here is derived from an EMBL/GenBank/DDBJ whole genome shotgun (WGS) entry which is preliminary data.</text>
</comment>
<keyword evidence="2" id="KW-1185">Reference proteome</keyword>
<dbReference type="AlphaFoldDB" id="A0A495R988"/>
<evidence type="ECO:0000313" key="1">
    <source>
        <dbReference type="EMBL" id="RKS83927.1"/>
    </source>
</evidence>
<sequence>MRNSAVLVGLSPRLRPAIVVGIWNPEIKRVARLRSGMTRNILSEDLADAIVTTARTATGDSLRSVTYFTRANFEQLYLRDDLEQDADLNDFVGHEWQGYKQTKNAYQESELGDYRFTVRAFSNGYLVRATTERQGVLITTDGLTMQSYEEIAEAIERLLREESGKE</sequence>
<dbReference type="Pfam" id="PF24366">
    <property type="entry name" value="DUF7522"/>
    <property type="match status" value="1"/>
</dbReference>
<reference evidence="1 2" key="1">
    <citation type="submission" date="2018-10" db="EMBL/GenBank/DDBJ databases">
        <title>Genomic Encyclopedia of Archaeal and Bacterial Type Strains, Phase II (KMG-II): from individual species to whole genera.</title>
        <authorList>
            <person name="Goeker M."/>
        </authorList>
    </citation>
    <scope>NUCLEOTIDE SEQUENCE [LARGE SCALE GENOMIC DNA]</scope>
    <source>
        <strain evidence="1 2">DSM 11927</strain>
    </source>
</reference>
<gene>
    <name evidence="1" type="ORF">BDK61_3324</name>
</gene>
<accession>A0A495R988</accession>
<evidence type="ECO:0000313" key="2">
    <source>
        <dbReference type="Proteomes" id="UP000268233"/>
    </source>
</evidence>
<proteinExistence type="predicted"/>